<dbReference type="Gene3D" id="3.40.50.150">
    <property type="entry name" value="Vaccinia Virus protein VP39"/>
    <property type="match status" value="1"/>
</dbReference>
<dbReference type="PROSITE" id="PS51006">
    <property type="entry name" value="PABS_2"/>
    <property type="match status" value="1"/>
</dbReference>
<evidence type="ECO:0000256" key="3">
    <source>
        <dbReference type="PROSITE-ProRule" id="PRU00354"/>
    </source>
</evidence>
<dbReference type="InterPro" id="IPR015576">
    <property type="entry name" value="Spermine_synthase_animal"/>
</dbReference>
<evidence type="ECO:0000313" key="5">
    <source>
        <dbReference type="Proteomes" id="UP000694941"/>
    </source>
</evidence>
<evidence type="ECO:0000256" key="1">
    <source>
        <dbReference type="ARBA" id="ARBA00007867"/>
    </source>
</evidence>
<evidence type="ECO:0000313" key="8">
    <source>
        <dbReference type="RefSeq" id="XP_013785847.1"/>
    </source>
</evidence>
<comment type="similarity">
    <text evidence="1">Belongs to the spermidine/spermine synthase family.</text>
</comment>
<dbReference type="PROSITE" id="PS01330">
    <property type="entry name" value="PABS_1"/>
    <property type="match status" value="1"/>
</dbReference>
<dbReference type="PANTHER" id="PTHR46315:SF1">
    <property type="entry name" value="SPERMINE SYNTHASE"/>
    <property type="match status" value="1"/>
</dbReference>
<sequence>MSANTSLLDLYLDATIIANPVERSTVIQNIVNVLKEYSLDKKYEIKMSDGVLLLLTVENGSLSAVLRTHLNGLITLTLEEGSSSSFLTNICSSNEKVLQGVEELRKRLNKAVQKRVDRIPILKRGLEVPNYFSSSDERIFEYDFDKLVFQADSPFQNVKILHSPTFGNTLFLDDLQNLAESDLSYTHGLMKYGELSYKDQEILILGGGDGGLLHELLKEKPKFITMVDIDQLVVDACREHLRGACFDSLDKLKGDNYEVIIGDCVKKMDEYMKEGKMFDFVFSDLTDIPIATEPEGELWKFVKKIVTMALQVLKPRGRFLSHATGIGCVDALQEYEKMLRKLPTKVEFRSHSAFVKSFLEKWVFYEIWEI</sequence>
<dbReference type="Proteomes" id="UP000694941">
    <property type="component" value="Unplaced"/>
</dbReference>
<reference evidence="6 7" key="1">
    <citation type="submission" date="2025-05" db="UniProtKB">
        <authorList>
            <consortium name="RefSeq"/>
        </authorList>
    </citation>
    <scope>IDENTIFICATION</scope>
    <source>
        <tissue evidence="6 7">Muscle</tissue>
    </source>
</reference>
<feature type="active site" description="Proton acceptor" evidence="3">
    <location>
        <position position="284"/>
    </location>
</feature>
<dbReference type="RefSeq" id="XP_013785847.1">
    <property type="nucleotide sequence ID" value="XM_013930393.2"/>
</dbReference>
<protein>
    <submittedName>
        <fullName evidence="6 7">Spermine synthase-like isoform X1</fullName>
    </submittedName>
</protein>
<dbReference type="InterPro" id="IPR030373">
    <property type="entry name" value="PABS_CS"/>
</dbReference>
<keyword evidence="3" id="KW-0620">Polyamine biosynthesis</keyword>
<dbReference type="InterPro" id="IPR035246">
    <property type="entry name" value="Spermidine_synt_N"/>
</dbReference>
<dbReference type="SUPFAM" id="SSF53335">
    <property type="entry name" value="S-adenosyl-L-methionine-dependent methyltransferases"/>
    <property type="match status" value="1"/>
</dbReference>
<dbReference type="RefSeq" id="XP_013785845.1">
    <property type="nucleotide sequence ID" value="XM_013930391.2"/>
</dbReference>
<accession>A0ABM1BP03</accession>
<evidence type="ECO:0000256" key="2">
    <source>
        <dbReference type="ARBA" id="ARBA00022679"/>
    </source>
</evidence>
<evidence type="ECO:0000259" key="4">
    <source>
        <dbReference type="PROSITE" id="PS51006"/>
    </source>
</evidence>
<dbReference type="GeneID" id="106469879"/>
<organism evidence="5 8">
    <name type="scientific">Limulus polyphemus</name>
    <name type="common">Atlantic horseshoe crab</name>
    <dbReference type="NCBI Taxonomy" id="6850"/>
    <lineage>
        <taxon>Eukaryota</taxon>
        <taxon>Metazoa</taxon>
        <taxon>Ecdysozoa</taxon>
        <taxon>Arthropoda</taxon>
        <taxon>Chelicerata</taxon>
        <taxon>Merostomata</taxon>
        <taxon>Xiphosura</taxon>
        <taxon>Limulidae</taxon>
        <taxon>Limulus</taxon>
    </lineage>
</organism>
<dbReference type="PANTHER" id="PTHR46315">
    <property type="entry name" value="SPERMINE SYNTHASE"/>
    <property type="match status" value="1"/>
</dbReference>
<feature type="domain" description="PABS" evidence="4">
    <location>
        <begin position="129"/>
        <end position="370"/>
    </location>
</feature>
<proteinExistence type="inferred from homology"/>
<evidence type="ECO:0000313" key="7">
    <source>
        <dbReference type="RefSeq" id="XP_013785846.1"/>
    </source>
</evidence>
<dbReference type="Gene3D" id="2.30.140.10">
    <property type="entry name" value="Spermidine synthase, tetramerisation domain"/>
    <property type="match status" value="1"/>
</dbReference>
<gene>
    <name evidence="6 7 8" type="primary">LOC106469879</name>
</gene>
<name>A0ABM1BP03_LIMPO</name>
<dbReference type="Pfam" id="PF17284">
    <property type="entry name" value="Spermine_synt_N"/>
    <property type="match status" value="1"/>
</dbReference>
<dbReference type="InterPro" id="IPR030374">
    <property type="entry name" value="PABS"/>
</dbReference>
<keyword evidence="2 3" id="KW-0808">Transferase</keyword>
<dbReference type="RefSeq" id="XP_013785846.1">
    <property type="nucleotide sequence ID" value="XM_013930392.2"/>
</dbReference>
<dbReference type="Pfam" id="PF01564">
    <property type="entry name" value="Spermine_synth"/>
    <property type="match status" value="1"/>
</dbReference>
<dbReference type="InterPro" id="IPR037163">
    <property type="entry name" value="Spermidine_synt_N_sf"/>
</dbReference>
<evidence type="ECO:0000313" key="6">
    <source>
        <dbReference type="RefSeq" id="XP_013785845.1"/>
    </source>
</evidence>
<keyword evidence="5" id="KW-1185">Reference proteome</keyword>
<dbReference type="InterPro" id="IPR029063">
    <property type="entry name" value="SAM-dependent_MTases_sf"/>
</dbReference>